<keyword evidence="3" id="KW-0698">rRNA processing</keyword>
<dbReference type="InterPro" id="IPR000692">
    <property type="entry name" value="Fibrillarin"/>
</dbReference>
<dbReference type="PRINTS" id="PR00052">
    <property type="entry name" value="FIBRILLARIN"/>
</dbReference>
<dbReference type="GO" id="GO:0006364">
    <property type="term" value="P:rRNA processing"/>
    <property type="evidence" value="ECO:0007669"/>
    <property type="project" value="UniProtKB-KW"/>
</dbReference>
<organism evidence="11 12">
    <name type="scientific">Cardamine amara subsp. amara</name>
    <dbReference type="NCBI Taxonomy" id="228776"/>
    <lineage>
        <taxon>Eukaryota</taxon>
        <taxon>Viridiplantae</taxon>
        <taxon>Streptophyta</taxon>
        <taxon>Embryophyta</taxon>
        <taxon>Tracheophyta</taxon>
        <taxon>Spermatophyta</taxon>
        <taxon>Magnoliopsida</taxon>
        <taxon>eudicotyledons</taxon>
        <taxon>Gunneridae</taxon>
        <taxon>Pentapetalae</taxon>
        <taxon>rosids</taxon>
        <taxon>malvids</taxon>
        <taxon>Brassicales</taxon>
        <taxon>Brassicaceae</taxon>
        <taxon>Cardamineae</taxon>
        <taxon>Cardamine</taxon>
    </lineage>
</organism>
<dbReference type="PANTHER" id="PTHR10335:SF0">
    <property type="entry name" value="RRNA 2'-O-METHYLTRANSFERASE FIBRILLARIN 1-RELATED"/>
    <property type="match status" value="1"/>
</dbReference>
<keyword evidence="6" id="KW-0949">S-adenosyl-L-methionine</keyword>
<keyword evidence="9" id="KW-0687">Ribonucleoprotein</keyword>
<evidence type="ECO:0000256" key="1">
    <source>
        <dbReference type="ARBA" id="ARBA00004604"/>
    </source>
</evidence>
<reference evidence="11 12" key="1">
    <citation type="submission" date="2024-04" db="EMBL/GenBank/DDBJ databases">
        <title>Genome assembly C_amara_ONT_v2.</title>
        <authorList>
            <person name="Yant L."/>
            <person name="Moore C."/>
            <person name="Slenker M."/>
        </authorList>
    </citation>
    <scope>NUCLEOTIDE SEQUENCE [LARGE SCALE GENOMIC DNA]</scope>
    <source>
        <tissue evidence="11">Leaf</tissue>
    </source>
</reference>
<protein>
    <submittedName>
        <fullName evidence="11">rRNA 2'-O-methyltransferase fibrillarin 3</fullName>
    </submittedName>
</protein>
<dbReference type="Gene3D" id="3.30.200.20">
    <property type="entry name" value="Phosphorylase Kinase, domain 1"/>
    <property type="match status" value="1"/>
</dbReference>
<evidence type="ECO:0000313" key="12">
    <source>
        <dbReference type="Proteomes" id="UP001558713"/>
    </source>
</evidence>
<dbReference type="GO" id="GO:1990904">
    <property type="term" value="C:ribonucleoprotein complex"/>
    <property type="evidence" value="ECO:0007669"/>
    <property type="project" value="UniProtKB-KW"/>
</dbReference>
<feature type="compositionally biased region" description="Gly residues" evidence="10">
    <location>
        <begin position="7"/>
        <end position="29"/>
    </location>
</feature>
<keyword evidence="8" id="KW-0539">Nucleus</keyword>
<evidence type="ECO:0000256" key="6">
    <source>
        <dbReference type="ARBA" id="ARBA00022691"/>
    </source>
</evidence>
<dbReference type="SUPFAM" id="SSF53335">
    <property type="entry name" value="S-adenosyl-L-methionine-dependent methyltransferases"/>
    <property type="match status" value="1"/>
</dbReference>
<dbReference type="SMART" id="SM01206">
    <property type="entry name" value="Fibrillarin"/>
    <property type="match status" value="1"/>
</dbReference>
<comment type="similarity">
    <text evidence="2">Belongs to the methyltransferase superfamily. Fibrillarin family.</text>
</comment>
<dbReference type="FunFam" id="3.30.200.20:FF:000056">
    <property type="entry name" value="Fibrillarin like 1"/>
    <property type="match status" value="1"/>
</dbReference>
<comment type="subcellular location">
    <subcellularLocation>
        <location evidence="1">Nucleus</location>
        <location evidence="1">Nucleolus</location>
    </subcellularLocation>
</comment>
<dbReference type="EMBL" id="JBANAX010000475">
    <property type="protein sequence ID" value="KAL1207522.1"/>
    <property type="molecule type" value="Genomic_DNA"/>
</dbReference>
<evidence type="ECO:0000256" key="2">
    <source>
        <dbReference type="ARBA" id="ARBA00010632"/>
    </source>
</evidence>
<dbReference type="PIRSF" id="PIRSF006540">
    <property type="entry name" value="Nop17p"/>
    <property type="match status" value="1"/>
</dbReference>
<dbReference type="Proteomes" id="UP001558713">
    <property type="component" value="Unassembled WGS sequence"/>
</dbReference>
<evidence type="ECO:0000313" key="11">
    <source>
        <dbReference type="EMBL" id="KAL1207522.1"/>
    </source>
</evidence>
<comment type="caution">
    <text evidence="11">The sequence shown here is derived from an EMBL/GenBank/DDBJ whole genome shotgun (WGS) entry which is preliminary data.</text>
</comment>
<proteinExistence type="inferred from homology"/>
<dbReference type="GO" id="GO:0032259">
    <property type="term" value="P:methylation"/>
    <property type="evidence" value="ECO:0007669"/>
    <property type="project" value="UniProtKB-KW"/>
</dbReference>
<dbReference type="HAMAP" id="MF_00351">
    <property type="entry name" value="RNA_methyltransf_FlpA"/>
    <property type="match status" value="1"/>
</dbReference>
<accession>A0ABD1AL89</accession>
<dbReference type="PANTHER" id="PTHR10335">
    <property type="entry name" value="RRNA 2-O-METHYLTRANSFERASE FIBRILLARIN"/>
    <property type="match status" value="1"/>
</dbReference>
<feature type="region of interest" description="Disordered" evidence="10">
    <location>
        <begin position="1"/>
        <end position="54"/>
    </location>
</feature>
<name>A0ABD1AL89_CARAN</name>
<dbReference type="NCBIfam" id="NF003276">
    <property type="entry name" value="PRK04266.1-2"/>
    <property type="match status" value="1"/>
</dbReference>
<keyword evidence="12" id="KW-1185">Reference proteome</keyword>
<evidence type="ECO:0000256" key="7">
    <source>
        <dbReference type="ARBA" id="ARBA00022884"/>
    </source>
</evidence>
<dbReference type="Pfam" id="PF01269">
    <property type="entry name" value="Fibrillarin"/>
    <property type="match status" value="1"/>
</dbReference>
<evidence type="ECO:0000256" key="4">
    <source>
        <dbReference type="ARBA" id="ARBA00022603"/>
    </source>
</evidence>
<keyword evidence="7" id="KW-0694">RNA-binding</keyword>
<dbReference type="GO" id="GO:0005730">
    <property type="term" value="C:nucleolus"/>
    <property type="evidence" value="ECO:0007669"/>
    <property type="project" value="UniProtKB-SubCell"/>
</dbReference>
<evidence type="ECO:0000256" key="10">
    <source>
        <dbReference type="SAM" id="MobiDB-lite"/>
    </source>
</evidence>
<dbReference type="InterPro" id="IPR029063">
    <property type="entry name" value="SAM-dependent_MTases_sf"/>
</dbReference>
<dbReference type="Gene3D" id="3.40.50.150">
    <property type="entry name" value="Vaccinia Virus protein VP39"/>
    <property type="match status" value="1"/>
</dbReference>
<dbReference type="GO" id="GO:0003723">
    <property type="term" value="F:RNA binding"/>
    <property type="evidence" value="ECO:0007669"/>
    <property type="project" value="UniProtKB-KW"/>
</dbReference>
<evidence type="ECO:0000256" key="3">
    <source>
        <dbReference type="ARBA" id="ARBA00022552"/>
    </source>
</evidence>
<evidence type="ECO:0000256" key="9">
    <source>
        <dbReference type="ARBA" id="ARBA00023274"/>
    </source>
</evidence>
<evidence type="ECO:0000256" key="8">
    <source>
        <dbReference type="ARBA" id="ARBA00023242"/>
    </source>
</evidence>
<keyword evidence="5" id="KW-0808">Transferase</keyword>
<keyword evidence="4" id="KW-0489">Methyltransferase</keyword>
<dbReference type="AlphaFoldDB" id="A0ABD1AL89"/>
<dbReference type="GO" id="GO:0008168">
    <property type="term" value="F:methyltransferase activity"/>
    <property type="evidence" value="ECO:0007669"/>
    <property type="project" value="UniProtKB-KW"/>
</dbReference>
<dbReference type="CDD" id="cd02440">
    <property type="entry name" value="AdoMet_MTases"/>
    <property type="match status" value="1"/>
</dbReference>
<gene>
    <name evidence="11" type="ORF">V5N11_010609</name>
</gene>
<evidence type="ECO:0000256" key="5">
    <source>
        <dbReference type="ARBA" id="ARBA00022679"/>
    </source>
</evidence>
<sequence>MRHPQRGRGGGGCGRGLARGGGGSAGRGRGNGHGRRPGGVKGRERESDGGIIGGSKVLVMPHRHEGVFIAMNIKDVLLTKNLVPGETVDNEKRISVQNEDRTNVEYRVWNPHRSKLAAAINNGIDNIWIKPGVKVLYLGASSGTTVSHVSDIVGSEGCVYAVEHSHISGKGLVTMAKKRTNVVPIIEDARQPSKYRMLVGMVDVIISDVNQPDQAKILAHNASYFLKPGGHFMISIKANTIDATLAAETVYQKEVEKLQMEELRASELLPLEPYEKDHACVFGGYRLPRKHKAATAT</sequence>